<keyword evidence="6" id="KW-1185">Reference proteome</keyword>
<dbReference type="KEGG" id="acoa:RB602_12325"/>
<protein>
    <submittedName>
        <fullName evidence="5">MarR family winged helix-turn-helix transcriptional regulator</fullName>
    </submittedName>
</protein>
<dbReference type="PROSITE" id="PS50995">
    <property type="entry name" value="HTH_MARR_2"/>
    <property type="match status" value="1"/>
</dbReference>
<dbReference type="RefSeq" id="WP_317080882.1">
    <property type="nucleotide sequence ID" value="NZ_CP136594.1"/>
</dbReference>
<dbReference type="Pfam" id="PF12802">
    <property type="entry name" value="MarR_2"/>
    <property type="match status" value="1"/>
</dbReference>
<proteinExistence type="predicted"/>
<evidence type="ECO:0000259" key="4">
    <source>
        <dbReference type="PROSITE" id="PS50995"/>
    </source>
</evidence>
<dbReference type="InterPro" id="IPR036388">
    <property type="entry name" value="WH-like_DNA-bd_sf"/>
</dbReference>
<dbReference type="PANTHER" id="PTHR35790:SF4">
    <property type="entry name" value="HTH-TYPE TRANSCRIPTIONAL REGULATOR PCHR"/>
    <property type="match status" value="1"/>
</dbReference>
<dbReference type="InterPro" id="IPR036390">
    <property type="entry name" value="WH_DNA-bd_sf"/>
</dbReference>
<dbReference type="Proteomes" id="UP001302429">
    <property type="component" value="Chromosome"/>
</dbReference>
<keyword evidence="3" id="KW-0804">Transcription</keyword>
<evidence type="ECO:0000256" key="2">
    <source>
        <dbReference type="ARBA" id="ARBA00023125"/>
    </source>
</evidence>
<feature type="domain" description="HTH marR-type" evidence="4">
    <location>
        <begin position="10"/>
        <end position="143"/>
    </location>
</feature>
<evidence type="ECO:0000313" key="6">
    <source>
        <dbReference type="Proteomes" id="UP001302429"/>
    </source>
</evidence>
<dbReference type="AlphaFoldDB" id="A0AA97F5B9"/>
<reference evidence="5 6" key="1">
    <citation type="submission" date="2023-10" db="EMBL/GenBank/DDBJ databases">
        <title>Complete genome sequence of a Sphingomonadaceae bacterium.</title>
        <authorList>
            <person name="Yan C."/>
        </authorList>
    </citation>
    <scope>NUCLEOTIDE SEQUENCE [LARGE SCALE GENOMIC DNA]</scope>
    <source>
        <strain evidence="5 6">SCSIO 66989</strain>
    </source>
</reference>
<dbReference type="Gene3D" id="1.10.10.10">
    <property type="entry name" value="Winged helix-like DNA-binding domain superfamily/Winged helix DNA-binding domain"/>
    <property type="match status" value="1"/>
</dbReference>
<evidence type="ECO:0000256" key="1">
    <source>
        <dbReference type="ARBA" id="ARBA00023015"/>
    </source>
</evidence>
<dbReference type="GO" id="GO:0003677">
    <property type="term" value="F:DNA binding"/>
    <property type="evidence" value="ECO:0007669"/>
    <property type="project" value="UniProtKB-KW"/>
</dbReference>
<organism evidence="5 6">
    <name type="scientific">Alterisphingorhabdus coralli</name>
    <dbReference type="NCBI Taxonomy" id="3071408"/>
    <lineage>
        <taxon>Bacteria</taxon>
        <taxon>Pseudomonadati</taxon>
        <taxon>Pseudomonadota</taxon>
        <taxon>Alphaproteobacteria</taxon>
        <taxon>Sphingomonadales</taxon>
        <taxon>Sphingomonadaceae</taxon>
        <taxon>Alterisphingorhabdus (ex Yan et al. 2024)</taxon>
    </lineage>
</organism>
<evidence type="ECO:0000313" key="5">
    <source>
        <dbReference type="EMBL" id="WOE74624.1"/>
    </source>
</evidence>
<gene>
    <name evidence="5" type="ORF">RB602_12325</name>
</gene>
<dbReference type="GO" id="GO:0003700">
    <property type="term" value="F:DNA-binding transcription factor activity"/>
    <property type="evidence" value="ECO:0007669"/>
    <property type="project" value="InterPro"/>
</dbReference>
<accession>A0AA97F5B9</accession>
<dbReference type="InterPro" id="IPR000835">
    <property type="entry name" value="HTH_MarR-typ"/>
</dbReference>
<dbReference type="InterPro" id="IPR052067">
    <property type="entry name" value="Metal_resp_HTH_trans_reg"/>
</dbReference>
<dbReference type="SMART" id="SM00347">
    <property type="entry name" value="HTH_MARR"/>
    <property type="match status" value="1"/>
</dbReference>
<name>A0AA97F5B9_9SPHN</name>
<dbReference type="SUPFAM" id="SSF46785">
    <property type="entry name" value="Winged helix' DNA-binding domain"/>
    <property type="match status" value="1"/>
</dbReference>
<keyword evidence="2" id="KW-0238">DNA-binding</keyword>
<keyword evidence="1" id="KW-0805">Transcription regulation</keyword>
<dbReference type="PANTHER" id="PTHR35790">
    <property type="entry name" value="HTH-TYPE TRANSCRIPTIONAL REGULATOR PCHR"/>
    <property type="match status" value="1"/>
</dbReference>
<sequence length="152" mass="17255">MAENDRTRLADFLPYQLSITTNAVSNLIAEEYRSRFGLKITEWRIMAVLGDLEQATQRELVAVTRMDKVAVNRACKALVERKLIARAPHASDGRSHQLALTATGAELYGEIMPLAEDMERRIFAVLSSEEETQMRDMLTRLREASDALRDEE</sequence>
<dbReference type="EMBL" id="CP136594">
    <property type="protein sequence ID" value="WOE74624.1"/>
    <property type="molecule type" value="Genomic_DNA"/>
</dbReference>
<evidence type="ECO:0000256" key="3">
    <source>
        <dbReference type="ARBA" id="ARBA00023163"/>
    </source>
</evidence>